<evidence type="ECO:0000256" key="3">
    <source>
        <dbReference type="ARBA" id="ARBA00022801"/>
    </source>
</evidence>
<evidence type="ECO:0000259" key="5">
    <source>
        <dbReference type="PROSITE" id="PS50830"/>
    </source>
</evidence>
<dbReference type="RefSeq" id="WP_386093486.1">
    <property type="nucleotide sequence ID" value="NZ_JBHRXN010000036.1"/>
</dbReference>
<dbReference type="PANTHER" id="PTHR12302">
    <property type="entry name" value="EBNA2 BINDING PROTEIN P100"/>
    <property type="match status" value="1"/>
</dbReference>
<keyword evidence="7" id="KW-1185">Reference proteome</keyword>
<keyword evidence="4" id="KW-0732">Signal</keyword>
<dbReference type="EMBL" id="JBHRXN010000036">
    <property type="protein sequence ID" value="MFC3533611.1"/>
    <property type="molecule type" value="Genomic_DNA"/>
</dbReference>
<feature type="signal peptide" evidence="4">
    <location>
        <begin position="1"/>
        <end position="18"/>
    </location>
</feature>
<organism evidence="6 7">
    <name type="scientific">Vogesella facilis</name>
    <dbReference type="NCBI Taxonomy" id="1655232"/>
    <lineage>
        <taxon>Bacteria</taxon>
        <taxon>Pseudomonadati</taxon>
        <taxon>Pseudomonadota</taxon>
        <taxon>Betaproteobacteria</taxon>
        <taxon>Neisseriales</taxon>
        <taxon>Chromobacteriaceae</taxon>
        <taxon>Vogesella</taxon>
    </lineage>
</organism>
<dbReference type="Gene3D" id="2.40.50.90">
    <property type="match status" value="1"/>
</dbReference>
<feature type="chain" id="PRO_5045337330" evidence="4">
    <location>
        <begin position="19"/>
        <end position="223"/>
    </location>
</feature>
<sequence>MKYWIAAALGLLALPAAASPSSISCRVVAVLDGDTLKCLADWREITVRLGQIDAPEKAQAYGQRAKYALAARVFGRNVTLERQEQDKYGRLVARVLLDGMDINQQQLRDGWAWVYRQYAKDAAYYGAEREARVASAGLWADARPIPPWEWRRGARVGRTPPALPDAPATVPGAAPAAANWSCGSKQRCSQMQSCDEARYYLQVCGVARLDANKDGEPCEALCR</sequence>
<dbReference type="Pfam" id="PF00565">
    <property type="entry name" value="SNase"/>
    <property type="match status" value="1"/>
</dbReference>
<dbReference type="SMART" id="SM00318">
    <property type="entry name" value="SNc"/>
    <property type="match status" value="1"/>
</dbReference>
<evidence type="ECO:0000256" key="1">
    <source>
        <dbReference type="ARBA" id="ARBA00022722"/>
    </source>
</evidence>
<gene>
    <name evidence="6" type="ORF">ACFOLG_15635</name>
</gene>
<keyword evidence="1" id="KW-0540">Nuclease</keyword>
<evidence type="ECO:0000256" key="2">
    <source>
        <dbReference type="ARBA" id="ARBA00022759"/>
    </source>
</evidence>
<comment type="caution">
    <text evidence="6">The sequence shown here is derived from an EMBL/GenBank/DDBJ whole genome shotgun (WGS) entry which is preliminary data.</text>
</comment>
<dbReference type="InterPro" id="IPR008613">
    <property type="entry name" value="Excalibur_Ca-bd_domain"/>
</dbReference>
<name>A0ABV7RMB2_9NEIS</name>
<dbReference type="Pfam" id="PF05901">
    <property type="entry name" value="Excalibur"/>
    <property type="match status" value="1"/>
</dbReference>
<dbReference type="Proteomes" id="UP001595741">
    <property type="component" value="Unassembled WGS sequence"/>
</dbReference>
<proteinExistence type="predicted"/>
<dbReference type="PROSITE" id="PS50830">
    <property type="entry name" value="TNASE_3"/>
    <property type="match status" value="1"/>
</dbReference>
<protein>
    <submittedName>
        <fullName evidence="6">Thermonuclease family protein</fullName>
    </submittedName>
</protein>
<keyword evidence="3" id="KW-0378">Hydrolase</keyword>
<dbReference type="PROSITE" id="PS51257">
    <property type="entry name" value="PROKAR_LIPOPROTEIN"/>
    <property type="match status" value="1"/>
</dbReference>
<dbReference type="InterPro" id="IPR002071">
    <property type="entry name" value="Thermonucl_AS"/>
</dbReference>
<dbReference type="PROSITE" id="PS01123">
    <property type="entry name" value="TNASE_1"/>
    <property type="match status" value="1"/>
</dbReference>
<accession>A0ABV7RMB2</accession>
<feature type="domain" description="TNase-like" evidence="5">
    <location>
        <begin position="21"/>
        <end position="141"/>
    </location>
</feature>
<dbReference type="SUPFAM" id="SSF50199">
    <property type="entry name" value="Staphylococcal nuclease"/>
    <property type="match status" value="1"/>
</dbReference>
<evidence type="ECO:0000313" key="7">
    <source>
        <dbReference type="Proteomes" id="UP001595741"/>
    </source>
</evidence>
<reference evidence="7" key="1">
    <citation type="journal article" date="2019" name="Int. J. Syst. Evol. Microbiol.">
        <title>The Global Catalogue of Microorganisms (GCM) 10K type strain sequencing project: providing services to taxonomists for standard genome sequencing and annotation.</title>
        <authorList>
            <consortium name="The Broad Institute Genomics Platform"/>
            <consortium name="The Broad Institute Genome Sequencing Center for Infectious Disease"/>
            <person name="Wu L."/>
            <person name="Ma J."/>
        </authorList>
    </citation>
    <scope>NUCLEOTIDE SEQUENCE [LARGE SCALE GENOMIC DNA]</scope>
    <source>
        <strain evidence="7">KCTC 42742</strain>
    </source>
</reference>
<evidence type="ECO:0000256" key="4">
    <source>
        <dbReference type="SAM" id="SignalP"/>
    </source>
</evidence>
<dbReference type="InterPro" id="IPR016071">
    <property type="entry name" value="Staphylococal_nuclease_OB-fold"/>
</dbReference>
<dbReference type="PANTHER" id="PTHR12302:SF3">
    <property type="entry name" value="SERINE_THREONINE-PROTEIN KINASE 31"/>
    <property type="match status" value="1"/>
</dbReference>
<dbReference type="InterPro" id="IPR035437">
    <property type="entry name" value="SNase_OB-fold_sf"/>
</dbReference>
<evidence type="ECO:0000313" key="6">
    <source>
        <dbReference type="EMBL" id="MFC3533611.1"/>
    </source>
</evidence>
<keyword evidence="2" id="KW-0255">Endonuclease</keyword>